<feature type="compositionally biased region" description="Basic and acidic residues" evidence="3">
    <location>
        <begin position="181"/>
        <end position="192"/>
    </location>
</feature>
<evidence type="ECO:0000256" key="3">
    <source>
        <dbReference type="SAM" id="MobiDB-lite"/>
    </source>
</evidence>
<dbReference type="InterPro" id="IPR001510">
    <property type="entry name" value="Znf_PARP"/>
</dbReference>
<keyword evidence="1" id="KW-0479">Metal-binding</keyword>
<protein>
    <recommendedName>
        <fullName evidence="4">PARP-type domain-containing protein</fullName>
    </recommendedName>
</protein>
<proteinExistence type="predicted"/>
<sequence length="202" mass="21675">MLGRTYDVVEYSKSNCTTCKAYKKSIVNSEIQKFKVAGDESAWYHPACHSRKFGKDLDPTVRLFRLQGTPEEGSRSIFPGLYPGAIPPVNQDATATEGDIVGGASAPDPSEVANAVPSGSDTVPQRDDSPGEDDMNSAKLGASLGGKGDPTAPAMEEPQRQTLKRTHDDLDTYGTESHNSLGEDTRDSDQKRAMLGSQDVLP</sequence>
<evidence type="ECO:0000256" key="1">
    <source>
        <dbReference type="ARBA" id="ARBA00022723"/>
    </source>
</evidence>
<feature type="domain" description="PARP-type" evidence="4">
    <location>
        <begin position="9"/>
        <end position="48"/>
    </location>
</feature>
<keyword evidence="6" id="KW-1185">Reference proteome</keyword>
<reference evidence="5 6" key="1">
    <citation type="journal article" date="2015" name="Genome Biol. Evol.">
        <title>Phylogenomic analyses indicate that early fungi evolved digesting cell walls of algal ancestors of land plants.</title>
        <authorList>
            <person name="Chang Y."/>
            <person name="Wang S."/>
            <person name="Sekimoto S."/>
            <person name="Aerts A.L."/>
            <person name="Choi C."/>
            <person name="Clum A."/>
            <person name="LaButti K.M."/>
            <person name="Lindquist E.A."/>
            <person name="Yee Ngan C."/>
            <person name="Ohm R.A."/>
            <person name="Salamov A.A."/>
            <person name="Grigoriev I.V."/>
            <person name="Spatafora J.W."/>
            <person name="Berbee M.L."/>
        </authorList>
    </citation>
    <scope>NUCLEOTIDE SEQUENCE [LARGE SCALE GENOMIC DNA]</scope>
    <source>
        <strain evidence="5 6">JEL478</strain>
    </source>
</reference>
<keyword evidence="2" id="KW-0862">Zinc</keyword>
<dbReference type="GO" id="GO:0008270">
    <property type="term" value="F:zinc ion binding"/>
    <property type="evidence" value="ECO:0007669"/>
    <property type="project" value="InterPro"/>
</dbReference>
<dbReference type="GO" id="GO:0003677">
    <property type="term" value="F:DNA binding"/>
    <property type="evidence" value="ECO:0007669"/>
    <property type="project" value="InterPro"/>
</dbReference>
<feature type="region of interest" description="Disordered" evidence="3">
    <location>
        <begin position="88"/>
        <end position="202"/>
    </location>
</feature>
<evidence type="ECO:0000256" key="2">
    <source>
        <dbReference type="ARBA" id="ARBA00022833"/>
    </source>
</evidence>
<dbReference type="PROSITE" id="PS50064">
    <property type="entry name" value="ZF_PARP_2"/>
    <property type="match status" value="1"/>
</dbReference>
<evidence type="ECO:0000313" key="6">
    <source>
        <dbReference type="Proteomes" id="UP000070544"/>
    </source>
</evidence>
<accession>A0A139AFB8</accession>
<evidence type="ECO:0000313" key="5">
    <source>
        <dbReference type="EMBL" id="KXS15511.1"/>
    </source>
</evidence>
<dbReference type="AlphaFoldDB" id="A0A139AFB8"/>
<evidence type="ECO:0000259" key="4">
    <source>
        <dbReference type="PROSITE" id="PS50064"/>
    </source>
</evidence>
<dbReference type="Proteomes" id="UP000070544">
    <property type="component" value="Unassembled WGS sequence"/>
</dbReference>
<dbReference type="EMBL" id="KQ965761">
    <property type="protein sequence ID" value="KXS15511.1"/>
    <property type="molecule type" value="Genomic_DNA"/>
</dbReference>
<gene>
    <name evidence="5" type="ORF">M427DRAFT_44369</name>
</gene>
<organism evidence="5 6">
    <name type="scientific">Gonapodya prolifera (strain JEL478)</name>
    <name type="common">Monoblepharis prolifera</name>
    <dbReference type="NCBI Taxonomy" id="1344416"/>
    <lineage>
        <taxon>Eukaryota</taxon>
        <taxon>Fungi</taxon>
        <taxon>Fungi incertae sedis</taxon>
        <taxon>Chytridiomycota</taxon>
        <taxon>Chytridiomycota incertae sedis</taxon>
        <taxon>Monoblepharidomycetes</taxon>
        <taxon>Monoblepharidales</taxon>
        <taxon>Gonapodyaceae</taxon>
        <taxon>Gonapodya</taxon>
    </lineage>
</organism>
<name>A0A139AFB8_GONPJ</name>